<sequence length="120" mass="13165">MAALLVVLFPIAVLLFLLGMERVEAPLRRGNDTDDVERFLDSAKQEDVDAIISGGLRKAMERWRSRRFGGLLPRNGRRGRKAARRSRDIVKPEPAVLGGSSTDSSEPEDGQSGETADTSK</sequence>
<proteinExistence type="predicted"/>
<gene>
    <name evidence="2" type="ORF">CLV47_103146</name>
</gene>
<protein>
    <submittedName>
        <fullName evidence="2">Uncharacterized protein</fullName>
    </submittedName>
</protein>
<evidence type="ECO:0000313" key="3">
    <source>
        <dbReference type="Proteomes" id="UP000237752"/>
    </source>
</evidence>
<keyword evidence="3" id="KW-1185">Reference proteome</keyword>
<reference evidence="2 3" key="1">
    <citation type="submission" date="2018-03" db="EMBL/GenBank/DDBJ databases">
        <title>Genomic Encyclopedia of Archaeal and Bacterial Type Strains, Phase II (KMG-II): from individual species to whole genera.</title>
        <authorList>
            <person name="Goeker M."/>
        </authorList>
    </citation>
    <scope>NUCLEOTIDE SEQUENCE [LARGE SCALE GENOMIC DNA]</scope>
    <source>
        <strain evidence="2 3">DSM 100065</strain>
    </source>
</reference>
<comment type="caution">
    <text evidence="2">The sequence shown here is derived from an EMBL/GenBank/DDBJ whole genome shotgun (WGS) entry which is preliminary data.</text>
</comment>
<dbReference type="EMBL" id="PVUE01000003">
    <property type="protein sequence ID" value="PRZ43089.1"/>
    <property type="molecule type" value="Genomic_DNA"/>
</dbReference>
<dbReference type="AlphaFoldDB" id="A0A2T1A3A6"/>
<feature type="region of interest" description="Disordered" evidence="1">
    <location>
        <begin position="69"/>
        <end position="120"/>
    </location>
</feature>
<dbReference type="Proteomes" id="UP000237752">
    <property type="component" value="Unassembled WGS sequence"/>
</dbReference>
<evidence type="ECO:0000256" key="1">
    <source>
        <dbReference type="SAM" id="MobiDB-lite"/>
    </source>
</evidence>
<feature type="compositionally biased region" description="Basic residues" evidence="1">
    <location>
        <begin position="75"/>
        <end position="84"/>
    </location>
</feature>
<evidence type="ECO:0000313" key="2">
    <source>
        <dbReference type="EMBL" id="PRZ43089.1"/>
    </source>
</evidence>
<name>A0A2T1A3A6_9ACTN</name>
<accession>A0A2T1A3A6</accession>
<organism evidence="2 3">
    <name type="scientific">Antricoccus suffuscus</name>
    <dbReference type="NCBI Taxonomy" id="1629062"/>
    <lineage>
        <taxon>Bacteria</taxon>
        <taxon>Bacillati</taxon>
        <taxon>Actinomycetota</taxon>
        <taxon>Actinomycetes</taxon>
        <taxon>Geodermatophilales</taxon>
        <taxon>Antricoccaceae</taxon>
        <taxon>Antricoccus</taxon>
    </lineage>
</organism>